<dbReference type="AlphaFoldDB" id="A0AAD7Z453"/>
<dbReference type="EMBL" id="JASPKZ010010687">
    <property type="protein sequence ID" value="KAJ9573648.1"/>
    <property type="molecule type" value="Genomic_DNA"/>
</dbReference>
<evidence type="ECO:0000313" key="8">
    <source>
        <dbReference type="Proteomes" id="UP001233999"/>
    </source>
</evidence>
<evidence type="ECO:0000256" key="3">
    <source>
        <dbReference type="ARBA" id="ARBA00022741"/>
    </source>
</evidence>
<dbReference type="GO" id="GO:0004674">
    <property type="term" value="F:protein serine/threonine kinase activity"/>
    <property type="evidence" value="ECO:0007669"/>
    <property type="project" value="UniProtKB-KW"/>
</dbReference>
<dbReference type="Pfam" id="PF00615">
    <property type="entry name" value="RGS"/>
    <property type="match status" value="1"/>
</dbReference>
<evidence type="ECO:0000256" key="5">
    <source>
        <dbReference type="ARBA" id="ARBA00022840"/>
    </source>
</evidence>
<reference evidence="7" key="2">
    <citation type="submission" date="2023-05" db="EMBL/GenBank/DDBJ databases">
        <authorList>
            <person name="Fouks B."/>
        </authorList>
    </citation>
    <scope>NUCLEOTIDE SEQUENCE</scope>
    <source>
        <strain evidence="7">Stay&amp;Tobe</strain>
        <tissue evidence="7">Testes</tissue>
    </source>
</reference>
<dbReference type="PANTHER" id="PTHR24355">
    <property type="entry name" value="G PROTEIN-COUPLED RECEPTOR KINASE/RIBOSOMAL PROTEIN S6 KINASE"/>
    <property type="match status" value="1"/>
</dbReference>
<dbReference type="SUPFAM" id="SSF48097">
    <property type="entry name" value="Regulator of G-protein signaling, RGS"/>
    <property type="match status" value="1"/>
</dbReference>
<keyword evidence="1" id="KW-0723">Serine/threonine-protein kinase</keyword>
<keyword evidence="5" id="KW-0067">ATP-binding</keyword>
<keyword evidence="4" id="KW-0418">Kinase</keyword>
<accession>A0AAD7Z453</accession>
<dbReference type="GO" id="GO:0005524">
    <property type="term" value="F:ATP binding"/>
    <property type="evidence" value="ECO:0007669"/>
    <property type="project" value="UniProtKB-KW"/>
</dbReference>
<evidence type="ECO:0000256" key="4">
    <source>
        <dbReference type="ARBA" id="ARBA00022777"/>
    </source>
</evidence>
<keyword evidence="8" id="KW-1185">Reference proteome</keyword>
<reference evidence="7" key="1">
    <citation type="journal article" date="2023" name="IScience">
        <title>Live-bearing cockroach genome reveals convergent evolutionary mechanisms linked to viviparity in insects and beyond.</title>
        <authorList>
            <person name="Fouks B."/>
            <person name="Harrison M.C."/>
            <person name="Mikhailova A.A."/>
            <person name="Marchal E."/>
            <person name="English S."/>
            <person name="Carruthers M."/>
            <person name="Jennings E.C."/>
            <person name="Chiamaka E.L."/>
            <person name="Frigard R.A."/>
            <person name="Pippel M."/>
            <person name="Attardo G.M."/>
            <person name="Benoit J.B."/>
            <person name="Bornberg-Bauer E."/>
            <person name="Tobe S.S."/>
        </authorList>
    </citation>
    <scope>NUCLEOTIDE SEQUENCE</scope>
    <source>
        <strain evidence="7">Stay&amp;Tobe</strain>
    </source>
</reference>
<dbReference type="InterPro" id="IPR044926">
    <property type="entry name" value="RGS_subdomain_2"/>
</dbReference>
<protein>
    <recommendedName>
        <fullName evidence="6">RGS domain-containing protein</fullName>
    </recommendedName>
</protein>
<dbReference type="PANTHER" id="PTHR24355:SF28">
    <property type="entry name" value="G PROTEIN-COUPLED RECEPTOR KINASE 2"/>
    <property type="match status" value="1"/>
</dbReference>
<keyword evidence="2" id="KW-0808">Transferase</keyword>
<evidence type="ECO:0000256" key="1">
    <source>
        <dbReference type="ARBA" id="ARBA00022527"/>
    </source>
</evidence>
<evidence type="ECO:0000313" key="7">
    <source>
        <dbReference type="EMBL" id="KAJ9573648.1"/>
    </source>
</evidence>
<keyword evidence="3" id="KW-0547">Nucleotide-binding</keyword>
<dbReference type="SMART" id="SM00315">
    <property type="entry name" value="RGS"/>
    <property type="match status" value="1"/>
</dbReference>
<dbReference type="InterPro" id="IPR036305">
    <property type="entry name" value="RGS_sf"/>
</dbReference>
<name>A0AAD7Z453_DIPPU</name>
<feature type="domain" description="RGS" evidence="6">
    <location>
        <begin position="30"/>
        <end position="86"/>
    </location>
</feature>
<dbReference type="PROSITE" id="PS50132">
    <property type="entry name" value="RGS"/>
    <property type="match status" value="1"/>
</dbReference>
<evidence type="ECO:0000256" key="2">
    <source>
        <dbReference type="ARBA" id="ARBA00022679"/>
    </source>
</evidence>
<proteinExistence type="predicted"/>
<evidence type="ECO:0000259" key="6">
    <source>
        <dbReference type="PROSITE" id="PS50132"/>
    </source>
</evidence>
<dbReference type="InterPro" id="IPR016137">
    <property type="entry name" value="RGS"/>
</dbReference>
<dbReference type="Gene3D" id="1.10.167.10">
    <property type="entry name" value="Regulator of G-protein Signalling 4, domain 2"/>
    <property type="match status" value="1"/>
</dbReference>
<dbReference type="Proteomes" id="UP001233999">
    <property type="component" value="Unassembled WGS sequence"/>
</dbReference>
<dbReference type="GO" id="GO:0005737">
    <property type="term" value="C:cytoplasm"/>
    <property type="evidence" value="ECO:0007669"/>
    <property type="project" value="TreeGrafter"/>
</dbReference>
<organism evidence="7 8">
    <name type="scientific">Diploptera punctata</name>
    <name type="common">Pacific beetle cockroach</name>
    <dbReference type="NCBI Taxonomy" id="6984"/>
    <lineage>
        <taxon>Eukaryota</taxon>
        <taxon>Metazoa</taxon>
        <taxon>Ecdysozoa</taxon>
        <taxon>Arthropoda</taxon>
        <taxon>Hexapoda</taxon>
        <taxon>Insecta</taxon>
        <taxon>Pterygota</taxon>
        <taxon>Neoptera</taxon>
        <taxon>Polyneoptera</taxon>
        <taxon>Dictyoptera</taxon>
        <taxon>Blattodea</taxon>
        <taxon>Blaberoidea</taxon>
        <taxon>Blaberidae</taxon>
        <taxon>Diplopterinae</taxon>
        <taxon>Diploptera</taxon>
    </lineage>
</organism>
<comment type="caution">
    <text evidence="7">The sequence shown here is derived from an EMBL/GenBank/DDBJ whole genome shotgun (WGS) entry which is preliminary data.</text>
</comment>
<sequence>MEENFTFPHISQCIDLKNKIDVKYSYVVDQQPIGRLLFRQFCETAKPEYHRYNIFLDSIERYEIESDENRVELAQTIYNKYLDRESGHVQEQININIECHISSIKCEDCEKSLHGKNKKETSTSDLRITLRIPNMSAHVWSEKHNINSDTKLLKQLENTNELTIWEKIYIQKNRNRVMNFDIPMEGDLVWRFFGQPQDGADIDIQVVQHNAT</sequence>
<gene>
    <name evidence="7" type="ORF">L9F63_008989</name>
</gene>
<dbReference type="GO" id="GO:0009966">
    <property type="term" value="P:regulation of signal transduction"/>
    <property type="evidence" value="ECO:0007669"/>
    <property type="project" value="TreeGrafter"/>
</dbReference>